<name>A0A7T5RIT2_9BACT</name>
<evidence type="ECO:0000313" key="2">
    <source>
        <dbReference type="EMBL" id="QQG44936.1"/>
    </source>
</evidence>
<dbReference type="EMBL" id="CP066690">
    <property type="protein sequence ID" value="QQG44936.1"/>
    <property type="molecule type" value="Genomic_DNA"/>
</dbReference>
<gene>
    <name evidence="2" type="ORF">HYW89_02915</name>
</gene>
<sequence>MSKPQFVEDNIYHVYNRGVEKRNVFLRDRDYLRFIHDLYEFNDVDPVSNVWYYFNPKYNEVEPHYIPKERKKRKLLVEILAFVLMPNHYHLLLRQLRENGIVNFMQKLGGYTMYFNKVNQRVGPLFQGRFKAVAVTEEPHFIYLPFYIHVNPIKIYRGSTSLDKTMKFLESYRWSSFPDYIGKKNFPSITSRRFLHECFGGEKEQRNEMRQLVKTKFADLEKVSELTLDDDFGMLQK</sequence>
<accession>A0A7T5RIT2</accession>
<dbReference type="GO" id="GO:0006313">
    <property type="term" value="P:DNA transposition"/>
    <property type="evidence" value="ECO:0007669"/>
    <property type="project" value="InterPro"/>
</dbReference>
<dbReference type="InterPro" id="IPR002686">
    <property type="entry name" value="Transposase_17"/>
</dbReference>
<protein>
    <submittedName>
        <fullName evidence="2">Transposase</fullName>
    </submittedName>
</protein>
<dbReference type="PANTHER" id="PTHR34322:SF2">
    <property type="entry name" value="TRANSPOSASE IS200-LIKE DOMAIN-CONTAINING PROTEIN"/>
    <property type="match status" value="1"/>
</dbReference>
<dbReference type="GO" id="GO:0004803">
    <property type="term" value="F:transposase activity"/>
    <property type="evidence" value="ECO:0007669"/>
    <property type="project" value="InterPro"/>
</dbReference>
<dbReference type="SMART" id="SM01321">
    <property type="entry name" value="Y1_Tnp"/>
    <property type="match status" value="1"/>
</dbReference>
<evidence type="ECO:0000259" key="1">
    <source>
        <dbReference type="SMART" id="SM01321"/>
    </source>
</evidence>
<dbReference type="Proteomes" id="UP000595618">
    <property type="component" value="Chromosome"/>
</dbReference>
<proteinExistence type="predicted"/>
<dbReference type="AlphaFoldDB" id="A0A7T5RIT2"/>
<dbReference type="InterPro" id="IPR036515">
    <property type="entry name" value="Transposase_17_sf"/>
</dbReference>
<dbReference type="Gene3D" id="3.30.70.1290">
    <property type="entry name" value="Transposase IS200-like"/>
    <property type="match status" value="1"/>
</dbReference>
<dbReference type="SUPFAM" id="SSF143422">
    <property type="entry name" value="Transposase IS200-like"/>
    <property type="match status" value="1"/>
</dbReference>
<reference evidence="2 3" key="1">
    <citation type="submission" date="2020-07" db="EMBL/GenBank/DDBJ databases">
        <title>Huge and variable diversity of episymbiotic CPR bacteria and DPANN archaea in groundwater ecosystems.</title>
        <authorList>
            <person name="He C.Y."/>
            <person name="Keren R."/>
            <person name="Whittaker M."/>
            <person name="Farag I.F."/>
            <person name="Doudna J."/>
            <person name="Cate J.H.D."/>
            <person name="Banfield J.F."/>
        </authorList>
    </citation>
    <scope>NUCLEOTIDE SEQUENCE [LARGE SCALE GENOMIC DNA]</scope>
    <source>
        <strain evidence="2">NC_groundwater_541_Ag_S-0.1um_46_50</strain>
    </source>
</reference>
<dbReference type="PANTHER" id="PTHR34322">
    <property type="entry name" value="TRANSPOSASE, Y1_TNP DOMAIN-CONTAINING"/>
    <property type="match status" value="1"/>
</dbReference>
<dbReference type="GO" id="GO:0003677">
    <property type="term" value="F:DNA binding"/>
    <property type="evidence" value="ECO:0007669"/>
    <property type="project" value="InterPro"/>
</dbReference>
<evidence type="ECO:0000313" key="3">
    <source>
        <dbReference type="Proteomes" id="UP000595618"/>
    </source>
</evidence>
<organism evidence="2 3">
    <name type="scientific">Candidatus Sungiibacteriota bacterium</name>
    <dbReference type="NCBI Taxonomy" id="2750080"/>
    <lineage>
        <taxon>Bacteria</taxon>
        <taxon>Candidatus Sungiibacteriota</taxon>
    </lineage>
</organism>
<feature type="domain" description="Transposase IS200-like" evidence="1">
    <location>
        <begin position="7"/>
        <end position="151"/>
    </location>
</feature>